<comment type="caution">
    <text evidence="2">The sequence shown here is derived from an EMBL/GenBank/DDBJ whole genome shotgun (WGS) entry which is preliminary data.</text>
</comment>
<sequence>MLFIQHLASPRHFLAPPTSGRRPGQLPRARHCPSLQEVPIGSVTSQSLSSQKHRDTKVGREVHDHGTLGCQSPGSRLHSDIRPYQLLPVSIHPVAKGEAPPPTPASPANGGAPEHTTWRIPALRTEYDTLVFLQSGFCLH</sequence>
<evidence type="ECO:0000256" key="1">
    <source>
        <dbReference type="SAM" id="MobiDB-lite"/>
    </source>
</evidence>
<gene>
    <name evidence="2" type="ORF">SKAU_G00365960</name>
</gene>
<name>A0A9Q1EF34_SYNKA</name>
<evidence type="ECO:0000313" key="3">
    <source>
        <dbReference type="Proteomes" id="UP001152622"/>
    </source>
</evidence>
<protein>
    <submittedName>
        <fullName evidence="2">Uncharacterized protein</fullName>
    </submittedName>
</protein>
<proteinExistence type="predicted"/>
<dbReference type="Proteomes" id="UP001152622">
    <property type="component" value="Chromosome 18"/>
</dbReference>
<organism evidence="2 3">
    <name type="scientific">Synaphobranchus kaupii</name>
    <name type="common">Kaup's arrowtooth eel</name>
    <dbReference type="NCBI Taxonomy" id="118154"/>
    <lineage>
        <taxon>Eukaryota</taxon>
        <taxon>Metazoa</taxon>
        <taxon>Chordata</taxon>
        <taxon>Craniata</taxon>
        <taxon>Vertebrata</taxon>
        <taxon>Euteleostomi</taxon>
        <taxon>Actinopterygii</taxon>
        <taxon>Neopterygii</taxon>
        <taxon>Teleostei</taxon>
        <taxon>Anguilliformes</taxon>
        <taxon>Synaphobranchidae</taxon>
        <taxon>Synaphobranchus</taxon>
    </lineage>
</organism>
<reference evidence="2" key="1">
    <citation type="journal article" date="2023" name="Science">
        <title>Genome structures resolve the early diversification of teleost fishes.</title>
        <authorList>
            <person name="Parey E."/>
            <person name="Louis A."/>
            <person name="Montfort J."/>
            <person name="Bouchez O."/>
            <person name="Roques C."/>
            <person name="Iampietro C."/>
            <person name="Lluch J."/>
            <person name="Castinel A."/>
            <person name="Donnadieu C."/>
            <person name="Desvignes T."/>
            <person name="Floi Bucao C."/>
            <person name="Jouanno E."/>
            <person name="Wen M."/>
            <person name="Mejri S."/>
            <person name="Dirks R."/>
            <person name="Jansen H."/>
            <person name="Henkel C."/>
            <person name="Chen W.J."/>
            <person name="Zahm M."/>
            <person name="Cabau C."/>
            <person name="Klopp C."/>
            <person name="Thompson A.W."/>
            <person name="Robinson-Rechavi M."/>
            <person name="Braasch I."/>
            <person name="Lecointre G."/>
            <person name="Bobe J."/>
            <person name="Postlethwait J.H."/>
            <person name="Berthelot C."/>
            <person name="Roest Crollius H."/>
            <person name="Guiguen Y."/>
        </authorList>
    </citation>
    <scope>NUCLEOTIDE SEQUENCE</scope>
    <source>
        <strain evidence="2">WJC10195</strain>
    </source>
</reference>
<keyword evidence="3" id="KW-1185">Reference proteome</keyword>
<evidence type="ECO:0000313" key="2">
    <source>
        <dbReference type="EMBL" id="KAJ8337630.1"/>
    </source>
</evidence>
<feature type="region of interest" description="Disordered" evidence="1">
    <location>
        <begin position="96"/>
        <end position="115"/>
    </location>
</feature>
<dbReference type="EMBL" id="JAINUF010000018">
    <property type="protein sequence ID" value="KAJ8337630.1"/>
    <property type="molecule type" value="Genomic_DNA"/>
</dbReference>
<dbReference type="AlphaFoldDB" id="A0A9Q1EF34"/>
<feature type="region of interest" description="Disordered" evidence="1">
    <location>
        <begin position="8"/>
        <end position="75"/>
    </location>
</feature>
<feature type="compositionally biased region" description="Basic and acidic residues" evidence="1">
    <location>
        <begin position="52"/>
        <end position="66"/>
    </location>
</feature>
<accession>A0A9Q1EF34</accession>